<sequence>MATSSSEIRKGKLDELRHEILSYKPGKAVPCDDERVVFPDKLVIGTIGLPEHAYSIVPVLRSALYGDVEHRKLADEHQTSTDQEYLTDSIYVITREALFPVLNEEIVRDLAGKVGRIVLLLT</sequence>
<reference evidence="1" key="2">
    <citation type="submission" date="2021-01" db="UniProtKB">
        <authorList>
            <consortium name="EnsemblMetazoa"/>
        </authorList>
    </citation>
    <scope>IDENTIFICATION</scope>
</reference>
<dbReference type="EnsemblMetazoa" id="XM_030979012">
    <property type="protein sequence ID" value="XP_030834872"/>
    <property type="gene ID" value="LOC115921514"/>
</dbReference>
<reference evidence="2" key="1">
    <citation type="submission" date="2015-02" db="EMBL/GenBank/DDBJ databases">
        <title>Genome sequencing for Strongylocentrotus purpuratus.</title>
        <authorList>
            <person name="Murali S."/>
            <person name="Liu Y."/>
            <person name="Vee V."/>
            <person name="English A."/>
            <person name="Wang M."/>
            <person name="Skinner E."/>
            <person name="Han Y."/>
            <person name="Muzny D.M."/>
            <person name="Worley K.C."/>
            <person name="Gibbs R.A."/>
        </authorList>
    </citation>
    <scope>NUCLEOTIDE SEQUENCE</scope>
</reference>
<dbReference type="GeneID" id="115921514"/>
<dbReference type="Proteomes" id="UP000007110">
    <property type="component" value="Unassembled WGS sequence"/>
</dbReference>
<dbReference type="OMA" id="VIDPYWN"/>
<name>A0A7M7NH16_STRPU</name>
<evidence type="ECO:0000313" key="2">
    <source>
        <dbReference type="Proteomes" id="UP000007110"/>
    </source>
</evidence>
<dbReference type="KEGG" id="spu:115921514"/>
<organism evidence="1 2">
    <name type="scientific">Strongylocentrotus purpuratus</name>
    <name type="common">Purple sea urchin</name>
    <dbReference type="NCBI Taxonomy" id="7668"/>
    <lineage>
        <taxon>Eukaryota</taxon>
        <taxon>Metazoa</taxon>
        <taxon>Echinodermata</taxon>
        <taxon>Eleutherozoa</taxon>
        <taxon>Echinozoa</taxon>
        <taxon>Echinoidea</taxon>
        <taxon>Euechinoidea</taxon>
        <taxon>Echinacea</taxon>
        <taxon>Camarodonta</taxon>
        <taxon>Echinidea</taxon>
        <taxon>Strongylocentrotidae</taxon>
        <taxon>Strongylocentrotus</taxon>
    </lineage>
</organism>
<keyword evidence="2" id="KW-1185">Reference proteome</keyword>
<proteinExistence type="predicted"/>
<evidence type="ECO:0000313" key="1">
    <source>
        <dbReference type="EnsemblMetazoa" id="XP_030834872"/>
    </source>
</evidence>
<accession>A0A7M7NH16</accession>
<dbReference type="RefSeq" id="XP_030834872.1">
    <property type="nucleotide sequence ID" value="XM_030979012.1"/>
</dbReference>
<dbReference type="InParanoid" id="A0A7M7NH16"/>
<protein>
    <submittedName>
        <fullName evidence="1">Uncharacterized protein</fullName>
    </submittedName>
</protein>
<dbReference type="AlphaFoldDB" id="A0A7M7NH16"/>